<feature type="transmembrane region" description="Helical" evidence="1">
    <location>
        <begin position="94"/>
        <end position="119"/>
    </location>
</feature>
<feature type="transmembrane region" description="Helical" evidence="1">
    <location>
        <begin position="59"/>
        <end position="82"/>
    </location>
</feature>
<comment type="caution">
    <text evidence="2">The sequence shown here is derived from an EMBL/GenBank/DDBJ whole genome shotgun (WGS) entry which is preliminary data.</text>
</comment>
<keyword evidence="3" id="KW-1185">Reference proteome</keyword>
<accession>A0A2R5GPK5</accession>
<feature type="transmembrane region" description="Helical" evidence="1">
    <location>
        <begin position="187"/>
        <end position="207"/>
    </location>
</feature>
<dbReference type="Proteomes" id="UP000241890">
    <property type="component" value="Unassembled WGS sequence"/>
</dbReference>
<evidence type="ECO:0000313" key="2">
    <source>
        <dbReference type="EMBL" id="GBG30553.1"/>
    </source>
</evidence>
<gene>
    <name evidence="2" type="ORF">FCC1311_067732</name>
</gene>
<sequence>MRRGLTRYEAVACDPSTAYACLGPGECVPSGYCQCDSNWAVAGAQLAEGRPACNVNESFILAVRGCYVILAIIAFLLFVFSFQEALRKRKGGGLLALLTKSLPILTMHGLSATIITLWFSRDDEGHLHNYMVHKPVTAISDWGLALALVSETVFLTSFRRRVLIIVSAQGITRASVPGRALGSQRGLIVTASCIMGVFSMPLIGLSLGNQRVIRAGFCCMAIVDTYLASSTVRIMSHLAIHLRSAVSSAPSGARSTQKLRQMLWRCYLLRAVDGCVQFFTTLCHLSLGLFFETLFPFSEYIAVTVLTLGLVDAIVHSALSVLRKKNKQRRLSSGAASKRRRVTPSATAASGLSTVAASASGAALDLACDAPGDSPPASRSALHDGCASVANVAPS</sequence>
<keyword evidence="1" id="KW-1133">Transmembrane helix</keyword>
<dbReference type="InParanoid" id="A0A2R5GPK5"/>
<keyword evidence="1" id="KW-0812">Transmembrane</keyword>
<organism evidence="2 3">
    <name type="scientific">Hondaea fermentalgiana</name>
    <dbReference type="NCBI Taxonomy" id="2315210"/>
    <lineage>
        <taxon>Eukaryota</taxon>
        <taxon>Sar</taxon>
        <taxon>Stramenopiles</taxon>
        <taxon>Bigyra</taxon>
        <taxon>Labyrinthulomycetes</taxon>
        <taxon>Thraustochytrida</taxon>
        <taxon>Thraustochytriidae</taxon>
        <taxon>Hondaea</taxon>
    </lineage>
</organism>
<protein>
    <submittedName>
        <fullName evidence="2">Uncharacterized protein</fullName>
    </submittedName>
</protein>
<name>A0A2R5GPK5_9STRA</name>
<proteinExistence type="predicted"/>
<feature type="transmembrane region" description="Helical" evidence="1">
    <location>
        <begin position="297"/>
        <end position="322"/>
    </location>
</feature>
<feature type="transmembrane region" description="Helical" evidence="1">
    <location>
        <begin position="267"/>
        <end position="291"/>
    </location>
</feature>
<dbReference type="AlphaFoldDB" id="A0A2R5GPK5"/>
<dbReference type="EMBL" id="BEYU01000077">
    <property type="protein sequence ID" value="GBG30553.1"/>
    <property type="molecule type" value="Genomic_DNA"/>
</dbReference>
<evidence type="ECO:0000256" key="1">
    <source>
        <dbReference type="SAM" id="Phobius"/>
    </source>
</evidence>
<evidence type="ECO:0000313" key="3">
    <source>
        <dbReference type="Proteomes" id="UP000241890"/>
    </source>
</evidence>
<keyword evidence="1" id="KW-0472">Membrane</keyword>
<reference evidence="2 3" key="1">
    <citation type="submission" date="2017-12" db="EMBL/GenBank/DDBJ databases">
        <title>Sequencing, de novo assembly and annotation of complete genome of a new Thraustochytrid species, strain FCC1311.</title>
        <authorList>
            <person name="Sedici K."/>
            <person name="Godart F."/>
            <person name="Aiese Cigliano R."/>
            <person name="Sanseverino W."/>
            <person name="Barakat M."/>
            <person name="Ortet P."/>
            <person name="Marechal E."/>
            <person name="Cagnac O."/>
            <person name="Amato A."/>
        </authorList>
    </citation>
    <scope>NUCLEOTIDE SEQUENCE [LARGE SCALE GENOMIC DNA]</scope>
</reference>